<evidence type="ECO:0000313" key="1">
    <source>
        <dbReference type="EMBL" id="GMF10534.1"/>
    </source>
</evidence>
<gene>
    <name evidence="1" type="ORF">Plil01_000133000</name>
</gene>
<proteinExistence type="predicted"/>
<dbReference type="OrthoDB" id="65716at2759"/>
<keyword evidence="2" id="KW-1185">Reference proteome</keyword>
<name>A0A9W6WNJ0_9STRA</name>
<organism evidence="1 2">
    <name type="scientific">Phytophthora lilii</name>
    <dbReference type="NCBI Taxonomy" id="2077276"/>
    <lineage>
        <taxon>Eukaryota</taxon>
        <taxon>Sar</taxon>
        <taxon>Stramenopiles</taxon>
        <taxon>Oomycota</taxon>
        <taxon>Peronosporomycetes</taxon>
        <taxon>Peronosporales</taxon>
        <taxon>Peronosporaceae</taxon>
        <taxon>Phytophthora</taxon>
    </lineage>
</organism>
<sequence>MPVDAAATILADVTAAAELLGRAEASSTAIGDLDHLLQALQRIVADLGSQRVLQLSSTQLMNAGVELYNAPRAALKVLVQTEKSKEKEDEQPASFPRYLLALTRFVAAKIMGLSLVCSKGGSEENVKQNMHFVDEYVDVLRSFGRVGMLMLESASIDCEKCEQYLLLAKEAFASSLQLWSRIGLSHLTKTKQDLELEDVVDDLWDFCVDRVRVLQLLAKGSDMVEEFQDIVSTLHELKMLAPYKPSYGSILLDLMTSVSDGYAQTAQHELQVRFAEEVLHTSESLRNDADTNFLSIVTVFKQHILLNLLGSLCAIGDIKRAETCFQHVPDNQDPKALLLIINLYVENKQFEKAHRLLLVLFQQDNLDDAILGARSYAKGLSYSERGMEIYRELVHNYGDASVTISLAIACDFALHENKVYRLRAVEEIKRLGLLLERYEEANVWARKAFSVEPSKQSFFATFRVALHTDSMDNQEELLHMMEQLKARDDFELQDLFAMGKLVSDLGSTRQDILLHILDELCRAFVQTDDCLADVPTLLVLQNAAQLSFSNISQLPAGQDADPDNSFSDKFLEYTSALLQLSRPDILKDKHSVGSSSVFEWFFRMRFDMAYFRLALKSLI</sequence>
<accession>A0A9W6WNJ0</accession>
<reference evidence="1" key="1">
    <citation type="submission" date="2023-04" db="EMBL/GenBank/DDBJ databases">
        <title>Phytophthora lilii NBRC 32176.</title>
        <authorList>
            <person name="Ichikawa N."/>
            <person name="Sato H."/>
            <person name="Tonouchi N."/>
        </authorList>
    </citation>
    <scope>NUCLEOTIDE SEQUENCE</scope>
    <source>
        <strain evidence="1">NBRC 32176</strain>
    </source>
</reference>
<evidence type="ECO:0000313" key="2">
    <source>
        <dbReference type="Proteomes" id="UP001165083"/>
    </source>
</evidence>
<dbReference type="Proteomes" id="UP001165083">
    <property type="component" value="Unassembled WGS sequence"/>
</dbReference>
<protein>
    <submittedName>
        <fullName evidence="1">Unnamed protein product</fullName>
    </submittedName>
</protein>
<comment type="caution">
    <text evidence="1">The sequence shown here is derived from an EMBL/GenBank/DDBJ whole genome shotgun (WGS) entry which is preliminary data.</text>
</comment>
<dbReference type="EMBL" id="BSXW01000046">
    <property type="protein sequence ID" value="GMF10534.1"/>
    <property type="molecule type" value="Genomic_DNA"/>
</dbReference>
<dbReference type="AlphaFoldDB" id="A0A9W6WNJ0"/>